<organism evidence="2 3">
    <name type="scientific">Prolixibacter bellariivorans</name>
    <dbReference type="NCBI Taxonomy" id="314319"/>
    <lineage>
        <taxon>Bacteria</taxon>
        <taxon>Pseudomonadati</taxon>
        <taxon>Bacteroidota</taxon>
        <taxon>Bacteroidia</taxon>
        <taxon>Marinilabiliales</taxon>
        <taxon>Prolixibacteraceae</taxon>
        <taxon>Prolixibacter</taxon>
    </lineage>
</organism>
<reference evidence="2 3" key="1">
    <citation type="submission" date="2019-10" db="EMBL/GenBank/DDBJ databases">
        <title>Prolixibacter strains distinguished by the presence of nitrate reductase genes were adept at nitrate-dependent anaerobic corrosion of metallic iron and carbon steel.</title>
        <authorList>
            <person name="Iino T."/>
            <person name="Shono N."/>
            <person name="Ito K."/>
            <person name="Nakamura R."/>
            <person name="Sueoka K."/>
            <person name="Harayama S."/>
            <person name="Ohkuma M."/>
        </authorList>
    </citation>
    <scope>NUCLEOTIDE SEQUENCE [LARGE SCALE GENOMIC DNA]</scope>
    <source>
        <strain evidence="2 3">JCM 13498</strain>
    </source>
</reference>
<keyword evidence="1" id="KW-1133">Transmembrane helix</keyword>
<comment type="caution">
    <text evidence="2">The sequence shown here is derived from an EMBL/GenBank/DDBJ whole genome shotgun (WGS) entry which is preliminary data.</text>
</comment>
<protein>
    <submittedName>
        <fullName evidence="2">Uncharacterized protein</fullName>
    </submittedName>
</protein>
<sequence length="80" mass="9936">MVHYERFPRFVEWQNQKWFAMSNKKHKQKEQIEYKRAIWKTEIKGNADNTFVRNIILWDFILGWILRVVIVLMIIAGKWR</sequence>
<name>A0A5M4B201_9BACT</name>
<evidence type="ECO:0000313" key="2">
    <source>
        <dbReference type="EMBL" id="GET33926.1"/>
    </source>
</evidence>
<feature type="transmembrane region" description="Helical" evidence="1">
    <location>
        <begin position="55"/>
        <end position="76"/>
    </location>
</feature>
<keyword evidence="1" id="KW-0472">Membrane</keyword>
<dbReference type="Proteomes" id="UP000391834">
    <property type="component" value="Unassembled WGS sequence"/>
</dbReference>
<evidence type="ECO:0000256" key="1">
    <source>
        <dbReference type="SAM" id="Phobius"/>
    </source>
</evidence>
<accession>A0A5M4B201</accession>
<proteinExistence type="predicted"/>
<gene>
    <name evidence="2" type="ORF">PbJCM13498_27890</name>
</gene>
<evidence type="ECO:0000313" key="3">
    <source>
        <dbReference type="Proteomes" id="UP000391834"/>
    </source>
</evidence>
<keyword evidence="1" id="KW-0812">Transmembrane</keyword>
<dbReference type="EMBL" id="BLAX01000001">
    <property type="protein sequence ID" value="GET33926.1"/>
    <property type="molecule type" value="Genomic_DNA"/>
</dbReference>
<keyword evidence="3" id="KW-1185">Reference proteome</keyword>
<dbReference type="AlphaFoldDB" id="A0A5M4B201"/>